<evidence type="ECO:0008006" key="4">
    <source>
        <dbReference type="Google" id="ProtNLM"/>
    </source>
</evidence>
<keyword evidence="3" id="KW-1185">Reference proteome</keyword>
<gene>
    <name evidence="2" type="ORF">KC01_LOCUS17850</name>
</gene>
<feature type="compositionally biased region" description="Acidic residues" evidence="1">
    <location>
        <begin position="290"/>
        <end position="305"/>
    </location>
</feature>
<dbReference type="Pfam" id="PF15812">
    <property type="entry name" value="MREG"/>
    <property type="match status" value="1"/>
</dbReference>
<evidence type="ECO:0000313" key="2">
    <source>
        <dbReference type="EMBL" id="CAL1587962.1"/>
    </source>
</evidence>
<organism evidence="2 3">
    <name type="scientific">Knipowitschia caucasica</name>
    <name type="common">Caucasian dwarf goby</name>
    <name type="synonym">Pomatoschistus caucasicus</name>
    <dbReference type="NCBI Taxonomy" id="637954"/>
    <lineage>
        <taxon>Eukaryota</taxon>
        <taxon>Metazoa</taxon>
        <taxon>Chordata</taxon>
        <taxon>Craniata</taxon>
        <taxon>Vertebrata</taxon>
        <taxon>Euteleostomi</taxon>
        <taxon>Actinopterygii</taxon>
        <taxon>Neopterygii</taxon>
        <taxon>Teleostei</taxon>
        <taxon>Neoteleostei</taxon>
        <taxon>Acanthomorphata</taxon>
        <taxon>Gobiaria</taxon>
        <taxon>Gobiiformes</taxon>
        <taxon>Gobioidei</taxon>
        <taxon>Gobiidae</taxon>
        <taxon>Gobiinae</taxon>
        <taxon>Knipowitschia</taxon>
    </lineage>
</organism>
<proteinExistence type="predicted"/>
<feature type="region of interest" description="Disordered" evidence="1">
    <location>
        <begin position="82"/>
        <end position="101"/>
    </location>
</feature>
<accession>A0AAV2KIG1</accession>
<dbReference type="Proteomes" id="UP001497482">
    <property type="component" value="Chromosome 18"/>
</dbReference>
<evidence type="ECO:0000256" key="1">
    <source>
        <dbReference type="SAM" id="MobiDB-lite"/>
    </source>
</evidence>
<feature type="region of interest" description="Disordered" evidence="1">
    <location>
        <begin position="283"/>
        <end position="305"/>
    </location>
</feature>
<evidence type="ECO:0000313" key="3">
    <source>
        <dbReference type="Proteomes" id="UP001497482"/>
    </source>
</evidence>
<reference evidence="2 3" key="1">
    <citation type="submission" date="2024-04" db="EMBL/GenBank/DDBJ databases">
        <authorList>
            <person name="Waldvogel A.-M."/>
            <person name="Schoenle A."/>
        </authorList>
    </citation>
    <scope>NUCLEOTIDE SEQUENCE [LARGE SCALE GENOMIC DNA]</scope>
</reference>
<sequence length="305" mass="34500">MGRPGGKTQAHTGPRPLGSFQERRTPSRDLQPGTGTCCSERVRSAQDNGQLQLGLRTVDLNLRTFQGKKKSSILDSLTFARPGSSYEEDDDEKEPLLPPDPLEYFNREVQKRRDEETNLWSTPGDPSHSERNDDRTLYTLLQARNQTRMGSTGYRRLSVDIEAMRDTRREVREKWKTILENLGFMAEADSLLTVSAGASQDRMRDAPAARAMLNMLHTETSIFNSQKEPPPERYLFIIDRLIYLDIAEDFVAKAKRFYPPKDGDSDEDPTGLSINLPLLLARMNGARGGDDEEEEEDESDASDRS</sequence>
<dbReference type="PANTHER" id="PTHR34340">
    <property type="entry name" value="MELANOREGULIN"/>
    <property type="match status" value="1"/>
</dbReference>
<dbReference type="EMBL" id="OZ035840">
    <property type="protein sequence ID" value="CAL1587962.1"/>
    <property type="molecule type" value="Genomic_DNA"/>
</dbReference>
<dbReference type="PANTHER" id="PTHR34340:SF1">
    <property type="entry name" value="MELANOREGULIN"/>
    <property type="match status" value="1"/>
</dbReference>
<name>A0AAV2KIG1_KNICA</name>
<dbReference type="GO" id="GO:0042470">
    <property type="term" value="C:melanosome"/>
    <property type="evidence" value="ECO:0007669"/>
    <property type="project" value="InterPro"/>
</dbReference>
<dbReference type="AlphaFoldDB" id="A0AAV2KIG1"/>
<dbReference type="GO" id="GO:0032402">
    <property type="term" value="P:melanosome transport"/>
    <property type="evidence" value="ECO:0007669"/>
    <property type="project" value="InterPro"/>
</dbReference>
<dbReference type="InterPro" id="IPR031638">
    <property type="entry name" value="Melanoregulin"/>
</dbReference>
<protein>
    <recommendedName>
        <fullName evidence="4">Melanoregulin</fullName>
    </recommendedName>
</protein>
<feature type="region of interest" description="Disordered" evidence="1">
    <location>
        <begin position="1"/>
        <end position="50"/>
    </location>
</feature>